<dbReference type="Gene3D" id="2.40.30.10">
    <property type="entry name" value="Translation factors"/>
    <property type="match status" value="1"/>
</dbReference>
<dbReference type="InterPro" id="IPR000795">
    <property type="entry name" value="T_Tr_GTP-bd_dom"/>
</dbReference>
<dbReference type="Pfam" id="PF00009">
    <property type="entry name" value="GTP_EFTU"/>
    <property type="match status" value="1"/>
</dbReference>
<evidence type="ECO:0000259" key="4">
    <source>
        <dbReference type="PROSITE" id="PS51722"/>
    </source>
</evidence>
<dbReference type="OrthoDB" id="9804431at2"/>
<reference evidence="6" key="1">
    <citation type="submission" date="2017-02" db="EMBL/GenBank/DDBJ databases">
        <authorList>
            <person name="Dridi B."/>
        </authorList>
    </citation>
    <scope>NUCLEOTIDE SEQUENCE [LARGE SCALE GENOMIC DNA]</scope>
    <source>
        <strain evidence="6">bH819</strain>
    </source>
</reference>
<dbReference type="InterPro" id="IPR020568">
    <property type="entry name" value="Ribosomal_Su5_D2-typ_SF"/>
</dbReference>
<evidence type="ECO:0000256" key="1">
    <source>
        <dbReference type="ARBA" id="ARBA00022741"/>
    </source>
</evidence>
<dbReference type="InterPro" id="IPR005225">
    <property type="entry name" value="Small_GTP-bd"/>
</dbReference>
<dbReference type="GO" id="GO:0003924">
    <property type="term" value="F:GTPase activity"/>
    <property type="evidence" value="ECO:0007669"/>
    <property type="project" value="InterPro"/>
</dbReference>
<dbReference type="PANTHER" id="PTHR43261:SF1">
    <property type="entry name" value="RIBOSOME-RELEASING FACTOR 2, MITOCHONDRIAL"/>
    <property type="match status" value="1"/>
</dbReference>
<organism evidence="5 6">
    <name type="scientific">Vagococcus fluvialis bH819</name>
    <dbReference type="NCBI Taxonomy" id="1255619"/>
    <lineage>
        <taxon>Bacteria</taxon>
        <taxon>Bacillati</taxon>
        <taxon>Bacillota</taxon>
        <taxon>Bacilli</taxon>
        <taxon>Lactobacillales</taxon>
        <taxon>Enterococcaceae</taxon>
        <taxon>Vagococcus</taxon>
    </lineage>
</organism>
<evidence type="ECO:0000256" key="3">
    <source>
        <dbReference type="ARBA" id="ARBA00023134"/>
    </source>
</evidence>
<dbReference type="SUPFAM" id="SSF54211">
    <property type="entry name" value="Ribosomal protein S5 domain 2-like"/>
    <property type="match status" value="1"/>
</dbReference>
<dbReference type="PANTHER" id="PTHR43261">
    <property type="entry name" value="TRANSLATION ELONGATION FACTOR G-RELATED"/>
    <property type="match status" value="1"/>
</dbReference>
<dbReference type="GO" id="GO:0005525">
    <property type="term" value="F:GTP binding"/>
    <property type="evidence" value="ECO:0007669"/>
    <property type="project" value="UniProtKB-KW"/>
</dbReference>
<dbReference type="SUPFAM" id="SSF54980">
    <property type="entry name" value="EF-G C-terminal domain-like"/>
    <property type="match status" value="1"/>
</dbReference>
<dbReference type="InterPro" id="IPR005517">
    <property type="entry name" value="Transl_elong_EFG/EF2_IV"/>
</dbReference>
<evidence type="ECO:0000313" key="5">
    <source>
        <dbReference type="EMBL" id="SLM85267.1"/>
    </source>
</evidence>
<dbReference type="NCBIfam" id="TIGR00231">
    <property type="entry name" value="small_GTP"/>
    <property type="match status" value="1"/>
</dbReference>
<dbReference type="Gene3D" id="3.30.70.240">
    <property type="match status" value="1"/>
</dbReference>
<dbReference type="InterPro" id="IPR009000">
    <property type="entry name" value="Transl_B-barrel_sf"/>
</dbReference>
<dbReference type="SUPFAM" id="SSF52540">
    <property type="entry name" value="P-loop containing nucleoside triphosphate hydrolases"/>
    <property type="match status" value="1"/>
</dbReference>
<dbReference type="PRINTS" id="PR00315">
    <property type="entry name" value="ELONGATNFCT"/>
</dbReference>
<dbReference type="GO" id="GO:0006412">
    <property type="term" value="P:translation"/>
    <property type="evidence" value="ECO:0007669"/>
    <property type="project" value="UniProtKB-KW"/>
</dbReference>
<evidence type="ECO:0000313" key="6">
    <source>
        <dbReference type="Proteomes" id="UP000195918"/>
    </source>
</evidence>
<dbReference type="InterPro" id="IPR031157">
    <property type="entry name" value="G_TR_CS"/>
</dbReference>
<keyword evidence="2" id="KW-0648">Protein biosynthesis</keyword>
<keyword evidence="1" id="KW-0547">Nucleotide-binding</keyword>
<dbReference type="SMART" id="SM00889">
    <property type="entry name" value="EFG_IV"/>
    <property type="match status" value="1"/>
</dbReference>
<dbReference type="Gene3D" id="3.40.50.300">
    <property type="entry name" value="P-loop containing nucleotide triphosphate hydrolases"/>
    <property type="match status" value="1"/>
</dbReference>
<dbReference type="RefSeq" id="WP_086950907.1">
    <property type="nucleotide sequence ID" value="NZ_FWFD01000008.1"/>
</dbReference>
<protein>
    <submittedName>
        <fullName evidence="5">Ribosome protection-type tetracycline resistance related proteins</fullName>
    </submittedName>
</protein>
<keyword evidence="6" id="KW-1185">Reference proteome</keyword>
<name>A0A1X6WLW7_9ENTE</name>
<dbReference type="Pfam" id="PF03764">
    <property type="entry name" value="EFG_IV"/>
    <property type="match status" value="1"/>
</dbReference>
<dbReference type="InterPro" id="IPR000640">
    <property type="entry name" value="EFG_V-like"/>
</dbReference>
<dbReference type="Gene3D" id="3.30.70.870">
    <property type="entry name" value="Elongation Factor G (Translational Gtpase), domain 3"/>
    <property type="match status" value="1"/>
</dbReference>
<accession>A0A1X6WLW7</accession>
<dbReference type="PROSITE" id="PS00301">
    <property type="entry name" value="G_TR_1"/>
    <property type="match status" value="1"/>
</dbReference>
<dbReference type="InterPro" id="IPR035647">
    <property type="entry name" value="EFG_III/V"/>
</dbReference>
<dbReference type="Proteomes" id="UP000195918">
    <property type="component" value="Unassembled WGS sequence"/>
</dbReference>
<gene>
    <name evidence="5" type="ORF">FM121_04165</name>
</gene>
<dbReference type="AlphaFoldDB" id="A0A1X6WLW7"/>
<dbReference type="InterPro" id="IPR014721">
    <property type="entry name" value="Ribsml_uS5_D2-typ_fold_subgr"/>
</dbReference>
<dbReference type="PRINTS" id="PR01037">
    <property type="entry name" value="TCRTETOQM"/>
</dbReference>
<dbReference type="InterPro" id="IPR027417">
    <property type="entry name" value="P-loop_NTPase"/>
</dbReference>
<proteinExistence type="predicted"/>
<evidence type="ECO:0000256" key="2">
    <source>
        <dbReference type="ARBA" id="ARBA00022917"/>
    </source>
</evidence>
<dbReference type="Gene3D" id="3.30.230.10">
    <property type="match status" value="1"/>
</dbReference>
<feature type="domain" description="Tr-type G" evidence="4">
    <location>
        <begin position="2"/>
        <end position="232"/>
    </location>
</feature>
<keyword evidence="3" id="KW-0342">GTP-binding</keyword>
<dbReference type="SUPFAM" id="SSF50447">
    <property type="entry name" value="Translation proteins"/>
    <property type="match status" value="1"/>
</dbReference>
<dbReference type="EMBL" id="FWFD01000008">
    <property type="protein sequence ID" value="SLM85267.1"/>
    <property type="molecule type" value="Genomic_DNA"/>
</dbReference>
<dbReference type="GO" id="GO:0032790">
    <property type="term" value="P:ribosome disassembly"/>
    <property type="evidence" value="ECO:0007669"/>
    <property type="project" value="TreeGrafter"/>
</dbReference>
<sequence length="621" mass="70732">MEKMINVGIVAHVDAGKTSLTEKLYSMTHKSYQSGSIKQANTVTDTLEIEKERGITIKSASVSLEWEHSKINILDMPGHIEFYGEVIRSLNVIDVAILVVSSVGELPIQTRRIFDTLKEAGIPTVFFINKVDLETARVGYIKDEIRKKLTNRLLPIEATIDGETEDLIIEQTPKLFDQFVEGVAINSSQLEQAKNELFLNQKLFPILEGSAVSGQGVKKLLNYLTTIELIPSNNSDNSAYLYKVAFDNGQKQAFFKLVSGKIIKHQSYVLNQLDTIKMNPLFVLKDNQLVPVNEISAGDIFMIPNKENLKIGDTIGIKKINEMTLPKPTLKIIFEVEIKERETLLKYLSEMYEEDPLIDFSIDEKTSEVSVKIFGQVQREYIEETLRRRYAFKSLVISQPKIMYKEQPKKIAYGCIEAFENLNPYWATMTLKVEPNQGKGIIFDSLVTTGYLKQAFQNAIKEAVFEEVEVGLYDYGMIDTTITLTDAEFFSPVSTPSEFRKLTPYALYKALLKSETYIMEPRIAIDLTTHHKYLGKAVSELGRLEAVIEEVTELEEEASVRAYLNQSAFLDFEEQLNELFSNQAYLKSRVIDYTEVLNQELYQKGKVDRIKALLNKEKKKL</sequence>
<dbReference type="Pfam" id="PF00679">
    <property type="entry name" value="EFG_C"/>
    <property type="match status" value="1"/>
</dbReference>
<dbReference type="PROSITE" id="PS51722">
    <property type="entry name" value="G_TR_2"/>
    <property type="match status" value="1"/>
</dbReference>